<evidence type="ECO:0000313" key="3">
    <source>
        <dbReference type="Proteomes" id="UP000238701"/>
    </source>
</evidence>
<sequence length="82" mass="9209">MQFLEKSGGNNLCRTKTQNASASGNKNIANNGTRGGERSAQTQGRDSRVFQKQRPTWRLRCTLKFGSERPTLFQIRSLRAHG</sequence>
<feature type="compositionally biased region" description="Polar residues" evidence="1">
    <location>
        <begin position="8"/>
        <end position="32"/>
    </location>
</feature>
<feature type="region of interest" description="Disordered" evidence="1">
    <location>
        <begin position="1"/>
        <end position="53"/>
    </location>
</feature>
<reference evidence="3" key="1">
    <citation type="submission" date="2018-02" db="EMBL/GenBank/DDBJ databases">
        <authorList>
            <person name="Hausmann B."/>
        </authorList>
    </citation>
    <scope>NUCLEOTIDE SEQUENCE [LARGE SCALE GENOMIC DNA]</scope>
    <source>
        <strain evidence="3">Peat soil MAG SbA1</strain>
    </source>
</reference>
<proteinExistence type="predicted"/>
<dbReference type="Proteomes" id="UP000238701">
    <property type="component" value="Unassembled WGS sequence"/>
</dbReference>
<gene>
    <name evidence="2" type="ORF">SBA1_550103</name>
</gene>
<organism evidence="2 3">
    <name type="scientific">Candidatus Sulfotelmatobacter kueseliae</name>
    <dbReference type="NCBI Taxonomy" id="2042962"/>
    <lineage>
        <taxon>Bacteria</taxon>
        <taxon>Pseudomonadati</taxon>
        <taxon>Acidobacteriota</taxon>
        <taxon>Terriglobia</taxon>
        <taxon>Terriglobales</taxon>
        <taxon>Candidatus Korobacteraceae</taxon>
        <taxon>Candidatus Sulfotelmatobacter</taxon>
    </lineage>
</organism>
<evidence type="ECO:0000313" key="2">
    <source>
        <dbReference type="EMBL" id="SPF44738.1"/>
    </source>
</evidence>
<evidence type="ECO:0000256" key="1">
    <source>
        <dbReference type="SAM" id="MobiDB-lite"/>
    </source>
</evidence>
<accession>A0A2U3KYM2</accession>
<name>A0A2U3KYM2_9BACT</name>
<dbReference type="EMBL" id="OMOD01000150">
    <property type="protein sequence ID" value="SPF44738.1"/>
    <property type="molecule type" value="Genomic_DNA"/>
</dbReference>
<dbReference type="AlphaFoldDB" id="A0A2U3KYM2"/>
<protein>
    <submittedName>
        <fullName evidence="2">Uncharacterized protein</fullName>
    </submittedName>
</protein>